<dbReference type="EMBL" id="LNXV01000013">
    <property type="protein sequence ID" value="KTC83838.1"/>
    <property type="molecule type" value="Genomic_DNA"/>
</dbReference>
<dbReference type="OrthoDB" id="5867071at2"/>
<dbReference type="InterPro" id="IPR016181">
    <property type="entry name" value="Acyl_CoA_acyltransferase"/>
</dbReference>
<dbReference type="STRING" id="29422.Lbru_1661"/>
<dbReference type="CDD" id="cd04301">
    <property type="entry name" value="NAT_SF"/>
    <property type="match status" value="1"/>
</dbReference>
<dbReference type="PROSITE" id="PS51186">
    <property type="entry name" value="GNAT"/>
    <property type="match status" value="1"/>
</dbReference>
<dbReference type="GO" id="GO:0016747">
    <property type="term" value="F:acyltransferase activity, transferring groups other than amino-acyl groups"/>
    <property type="evidence" value="ECO:0007669"/>
    <property type="project" value="InterPro"/>
</dbReference>
<evidence type="ECO:0000259" key="1">
    <source>
        <dbReference type="PROSITE" id="PS51186"/>
    </source>
</evidence>
<gene>
    <name evidence="2" type="ORF">Lbru_1661</name>
</gene>
<evidence type="ECO:0000313" key="2">
    <source>
        <dbReference type="EMBL" id="KTC83838.1"/>
    </source>
</evidence>
<name>A0A0W0SKI2_9GAMM</name>
<organism evidence="2 3">
    <name type="scientific">Legionella brunensis</name>
    <dbReference type="NCBI Taxonomy" id="29422"/>
    <lineage>
        <taxon>Bacteria</taxon>
        <taxon>Pseudomonadati</taxon>
        <taxon>Pseudomonadota</taxon>
        <taxon>Gammaproteobacteria</taxon>
        <taxon>Legionellales</taxon>
        <taxon>Legionellaceae</taxon>
        <taxon>Legionella</taxon>
    </lineage>
</organism>
<dbReference type="SUPFAM" id="SSF55729">
    <property type="entry name" value="Acyl-CoA N-acyltransferases (Nat)"/>
    <property type="match status" value="1"/>
</dbReference>
<comment type="caution">
    <text evidence="2">The sequence shown here is derived from an EMBL/GenBank/DDBJ whole genome shotgun (WGS) entry which is preliminary data.</text>
</comment>
<dbReference type="Pfam" id="PF13508">
    <property type="entry name" value="Acetyltransf_7"/>
    <property type="match status" value="1"/>
</dbReference>
<keyword evidence="2" id="KW-0012">Acyltransferase</keyword>
<dbReference type="Gene3D" id="3.40.630.30">
    <property type="match status" value="1"/>
</dbReference>
<accession>A0A0W0SKI2</accession>
<reference evidence="2 3" key="1">
    <citation type="submission" date="2015-11" db="EMBL/GenBank/DDBJ databases">
        <title>Genomic analysis of 38 Legionella species identifies large and diverse effector repertoires.</title>
        <authorList>
            <person name="Burstein D."/>
            <person name="Amaro F."/>
            <person name="Zusman T."/>
            <person name="Lifshitz Z."/>
            <person name="Cohen O."/>
            <person name="Gilbert J.A."/>
            <person name="Pupko T."/>
            <person name="Shuman H.A."/>
            <person name="Segal G."/>
        </authorList>
    </citation>
    <scope>NUCLEOTIDE SEQUENCE [LARGE SCALE GENOMIC DNA]</scope>
    <source>
        <strain evidence="2 3">ATCC 43878</strain>
    </source>
</reference>
<keyword evidence="3" id="KW-1185">Reference proteome</keyword>
<sequence length="159" mass="18245">MLLFSSALAKHQLTFTQLSDCMEHLTQAATLVEEEWGYIRNLGVAEREKIMTKINKDLYIGTLNNQLIAMFALIDKETELLPKTCELMYVYVEKDYRGLGFGRQIINEAKKLAVMKGAELILLDTLKPRLNRLYEKEGAEVFCENHLFSQPTDVLKISL</sequence>
<dbReference type="InterPro" id="IPR000182">
    <property type="entry name" value="GNAT_dom"/>
</dbReference>
<dbReference type="Proteomes" id="UP000054742">
    <property type="component" value="Unassembled WGS sequence"/>
</dbReference>
<protein>
    <submittedName>
        <fullName evidence="2">Putative Acyl-CoA N-acyltransferase</fullName>
    </submittedName>
</protein>
<evidence type="ECO:0000313" key="3">
    <source>
        <dbReference type="Proteomes" id="UP000054742"/>
    </source>
</evidence>
<dbReference type="PATRIC" id="fig|29422.6.peg.1762"/>
<keyword evidence="2" id="KW-0808">Transferase</keyword>
<dbReference type="RefSeq" id="WP_058441727.1">
    <property type="nucleotide sequence ID" value="NZ_CAAAHU010000019.1"/>
</dbReference>
<feature type="domain" description="N-acetyltransferase" evidence="1">
    <location>
        <begin position="13"/>
        <end position="159"/>
    </location>
</feature>
<proteinExistence type="predicted"/>
<dbReference type="AlphaFoldDB" id="A0A0W0SKI2"/>